<feature type="compositionally biased region" description="Basic and acidic residues" evidence="1">
    <location>
        <begin position="152"/>
        <end position="186"/>
    </location>
</feature>
<feature type="transmembrane region" description="Helical" evidence="2">
    <location>
        <begin position="74"/>
        <end position="95"/>
    </location>
</feature>
<dbReference type="Proteomes" id="UP000015104">
    <property type="component" value="Unassembled WGS sequence"/>
</dbReference>
<dbReference type="EMBL" id="CAEY01001358">
    <property type="status" value="NOT_ANNOTATED_CDS"/>
    <property type="molecule type" value="Genomic_DNA"/>
</dbReference>
<reference evidence="4" key="1">
    <citation type="submission" date="2011-08" db="EMBL/GenBank/DDBJ databases">
        <authorList>
            <person name="Rombauts S."/>
        </authorList>
    </citation>
    <scope>NUCLEOTIDE SEQUENCE</scope>
    <source>
        <strain evidence="4">London</strain>
    </source>
</reference>
<keyword evidence="2" id="KW-1133">Transmembrane helix</keyword>
<feature type="region of interest" description="Disordered" evidence="1">
    <location>
        <begin position="113"/>
        <end position="186"/>
    </location>
</feature>
<proteinExistence type="predicted"/>
<evidence type="ECO:0000256" key="2">
    <source>
        <dbReference type="SAM" id="Phobius"/>
    </source>
</evidence>
<reference evidence="3" key="2">
    <citation type="submission" date="2015-06" db="UniProtKB">
        <authorList>
            <consortium name="EnsemblMetazoa"/>
        </authorList>
    </citation>
    <scope>IDENTIFICATION</scope>
</reference>
<sequence length="186" mass="20369">MILLNQSLYNLTSTLPGLSTANVSSIETFSDVNSTIFLDNSGLNNITTPLPKGIPTTTKYAYSERNSDSQFESWLAFMITLPVFMIVSSIGFCYINNRSSLDDGTTDDIAVDEEQRSERQSNASLNSESVPPASLASSISSTKKKSSSIRNKPGESKTEANKDTELKPETKAEHEKTDKQDKPDSK</sequence>
<organism evidence="3 4">
    <name type="scientific">Tetranychus urticae</name>
    <name type="common">Two-spotted spider mite</name>
    <dbReference type="NCBI Taxonomy" id="32264"/>
    <lineage>
        <taxon>Eukaryota</taxon>
        <taxon>Metazoa</taxon>
        <taxon>Ecdysozoa</taxon>
        <taxon>Arthropoda</taxon>
        <taxon>Chelicerata</taxon>
        <taxon>Arachnida</taxon>
        <taxon>Acari</taxon>
        <taxon>Acariformes</taxon>
        <taxon>Trombidiformes</taxon>
        <taxon>Prostigmata</taxon>
        <taxon>Eleutherengona</taxon>
        <taxon>Raphignathae</taxon>
        <taxon>Tetranychoidea</taxon>
        <taxon>Tetranychidae</taxon>
        <taxon>Tetranychus</taxon>
    </lineage>
</organism>
<evidence type="ECO:0000313" key="3">
    <source>
        <dbReference type="EnsemblMetazoa" id="tetur04g03450.1"/>
    </source>
</evidence>
<evidence type="ECO:0000256" key="1">
    <source>
        <dbReference type="SAM" id="MobiDB-lite"/>
    </source>
</evidence>
<protein>
    <submittedName>
        <fullName evidence="3">Uncharacterized protein</fullName>
    </submittedName>
</protein>
<dbReference type="EnsemblMetazoa" id="tetur04g03450.1">
    <property type="protein sequence ID" value="tetur04g03450.1"/>
    <property type="gene ID" value="tetur04g03450"/>
</dbReference>
<feature type="compositionally biased region" description="Polar residues" evidence="1">
    <location>
        <begin position="120"/>
        <end position="129"/>
    </location>
</feature>
<name>T1K221_TETUR</name>
<accession>T1K221</accession>
<keyword evidence="4" id="KW-1185">Reference proteome</keyword>
<keyword evidence="2" id="KW-0472">Membrane</keyword>
<evidence type="ECO:0000313" key="4">
    <source>
        <dbReference type="Proteomes" id="UP000015104"/>
    </source>
</evidence>
<keyword evidence="2" id="KW-0812">Transmembrane</keyword>
<dbReference type="AlphaFoldDB" id="T1K221"/>
<dbReference type="HOGENOM" id="CLU_1456249_0_0_1"/>